<keyword evidence="2" id="KW-1185">Reference proteome</keyword>
<dbReference type="EMBL" id="JAVRHN010000009">
    <property type="protein sequence ID" value="MDT0687205.1"/>
    <property type="molecule type" value="Genomic_DNA"/>
</dbReference>
<evidence type="ECO:0000313" key="1">
    <source>
        <dbReference type="EMBL" id="MDT0687205.1"/>
    </source>
</evidence>
<accession>A0ABU3DU26</accession>
<name>A0ABU3DU26_9FLAO</name>
<comment type="caution">
    <text evidence="1">The sequence shown here is derived from an EMBL/GenBank/DDBJ whole genome shotgun (WGS) entry which is preliminary data.</text>
</comment>
<organism evidence="1 2">
    <name type="scientific">Autumnicola psychrophila</name>
    <dbReference type="NCBI Taxonomy" id="3075592"/>
    <lineage>
        <taxon>Bacteria</taxon>
        <taxon>Pseudomonadati</taxon>
        <taxon>Bacteroidota</taxon>
        <taxon>Flavobacteriia</taxon>
        <taxon>Flavobacteriales</taxon>
        <taxon>Flavobacteriaceae</taxon>
        <taxon>Autumnicola</taxon>
    </lineage>
</organism>
<protein>
    <submittedName>
        <fullName evidence="1">Uncharacterized protein</fullName>
    </submittedName>
</protein>
<proteinExistence type="predicted"/>
<dbReference type="Gene3D" id="2.70.98.50">
    <property type="entry name" value="putative glycoside hydrolase family protein from bacillus halodurans"/>
    <property type="match status" value="1"/>
</dbReference>
<dbReference type="Proteomes" id="UP001253848">
    <property type="component" value="Unassembled WGS sequence"/>
</dbReference>
<sequence>MKNSGNHFIAFLFCSLSVFAQNKIDRKAVVSRHNVKVNVVDTLASLSVGNGSFAFTVDAMGLQTFPDHYKNGIPLGTQSDWGWDSFSNENNYRFEETLEDYDQNGRKVSYSVQPKTPERAAKATEYFRSNPHRLQLGNLGFELYKKNGAKVKPEDITIIDQTLNLWTGKIESLFKVEGVPVTVETVSHQEEDVVGVRIKSDLIEREQLKIRLRIPYPTGEWMDTGTKWEGNQNYKSSLSQKDKHEAVISHKMDSIHYQIGLAWEGKAEISEESSHYFVLQP</sequence>
<reference evidence="1 2" key="1">
    <citation type="submission" date="2023-09" db="EMBL/GenBank/DDBJ databases">
        <authorList>
            <person name="Rey-Velasco X."/>
        </authorList>
    </citation>
    <scope>NUCLEOTIDE SEQUENCE [LARGE SCALE GENOMIC DNA]</scope>
    <source>
        <strain evidence="1 2">F225</strain>
    </source>
</reference>
<evidence type="ECO:0000313" key="2">
    <source>
        <dbReference type="Proteomes" id="UP001253848"/>
    </source>
</evidence>
<gene>
    <name evidence="1" type="ORF">RM541_12600</name>
</gene>
<dbReference type="RefSeq" id="WP_311500500.1">
    <property type="nucleotide sequence ID" value="NZ_JAVRHN010000009.1"/>
</dbReference>